<accession>A0ABU3B7K2</accession>
<dbReference type="EMBL" id="JAVRHY010000006">
    <property type="protein sequence ID" value="MDT0618442.1"/>
    <property type="molecule type" value="Genomic_DNA"/>
</dbReference>
<name>A0ABU3B7K2_9GAMM</name>
<proteinExistence type="predicted"/>
<reference evidence="1 2" key="1">
    <citation type="submission" date="2023-09" db="EMBL/GenBank/DDBJ databases">
        <authorList>
            <person name="Rey-Velasco X."/>
        </authorList>
    </citation>
    <scope>NUCLEOTIDE SEQUENCE [LARGE SCALE GENOMIC DNA]</scope>
    <source>
        <strain evidence="1 2">P385</strain>
    </source>
</reference>
<comment type="caution">
    <text evidence="1">The sequence shown here is derived from an EMBL/GenBank/DDBJ whole genome shotgun (WGS) entry which is preliminary data.</text>
</comment>
<sequence>MEFYPYTYKLPEFDHTPVRGPRANHPEAVFHRCWVELMATPPVDPFDDDVGSIDPPPNARFVSIFEDAVAENLNQRHATVAASMVAWLGTNCGQGLLASAQALWEQLSIVSNPPPRETVFEMALSEENRRMRIINGGMRLIEHLLAPDDCLCEYNGGVSMSRDPELRFSDYEILAQVMRWVGSEQGQAFIDHCLGECRSLPTLEEIVAASG</sequence>
<dbReference type="RefSeq" id="WP_311658548.1">
    <property type="nucleotide sequence ID" value="NZ_JAVRHY010000006.1"/>
</dbReference>
<organism evidence="1 2">
    <name type="scientific">Spectribacter acetivorans</name>
    <dbReference type="NCBI Taxonomy" id="3075603"/>
    <lineage>
        <taxon>Bacteria</taxon>
        <taxon>Pseudomonadati</taxon>
        <taxon>Pseudomonadota</taxon>
        <taxon>Gammaproteobacteria</taxon>
        <taxon>Salinisphaerales</taxon>
        <taxon>Salinisphaeraceae</taxon>
        <taxon>Spectribacter</taxon>
    </lineage>
</organism>
<dbReference type="Proteomes" id="UP001259982">
    <property type="component" value="Unassembled WGS sequence"/>
</dbReference>
<gene>
    <name evidence="1" type="ORF">RM531_08130</name>
</gene>
<evidence type="ECO:0000313" key="2">
    <source>
        <dbReference type="Proteomes" id="UP001259982"/>
    </source>
</evidence>
<protein>
    <submittedName>
        <fullName evidence="1">Uncharacterized protein</fullName>
    </submittedName>
</protein>
<keyword evidence="2" id="KW-1185">Reference proteome</keyword>
<evidence type="ECO:0000313" key="1">
    <source>
        <dbReference type="EMBL" id="MDT0618442.1"/>
    </source>
</evidence>